<dbReference type="GO" id="GO:0004331">
    <property type="term" value="F:fructose-2,6-bisphosphate 2-phosphatase activity"/>
    <property type="evidence" value="ECO:0007669"/>
    <property type="project" value="UniProtKB-EC"/>
</dbReference>
<dbReference type="EMBL" id="CP069026">
    <property type="protein sequence ID" value="QRC93821.1"/>
    <property type="molecule type" value="Genomic_DNA"/>
</dbReference>
<evidence type="ECO:0000256" key="3">
    <source>
        <dbReference type="ARBA" id="ARBA00022741"/>
    </source>
</evidence>
<organism evidence="9 10">
    <name type="scientific">Phaeosphaeria nodorum (strain SN15 / ATCC MYA-4574 / FGSC 10173)</name>
    <name type="common">Glume blotch fungus</name>
    <name type="synonym">Parastagonospora nodorum</name>
    <dbReference type="NCBI Taxonomy" id="321614"/>
    <lineage>
        <taxon>Eukaryota</taxon>
        <taxon>Fungi</taxon>
        <taxon>Dikarya</taxon>
        <taxon>Ascomycota</taxon>
        <taxon>Pezizomycotina</taxon>
        <taxon>Dothideomycetes</taxon>
        <taxon>Pleosporomycetidae</taxon>
        <taxon>Pleosporales</taxon>
        <taxon>Pleosporineae</taxon>
        <taxon>Phaeosphaeriaceae</taxon>
        <taxon>Parastagonospora</taxon>
    </lineage>
</organism>
<dbReference type="Proteomes" id="UP000663193">
    <property type="component" value="Chromosome 4"/>
</dbReference>
<dbReference type="Gene3D" id="3.40.50.1240">
    <property type="entry name" value="Phosphoglycerate mutase-like"/>
    <property type="match status" value="1"/>
</dbReference>
<sequence>MTESESNGFYAPQMRKVPTGEFVRPSRKTNGAGVQAEDTRICVVMVGLPARGKSLIAQKVVRYLHWLSIKSKTFNVGQYRRTATPNPSAEFFDTSNPEGERLRRAAAEAAVNDMCKWFAEGRGLIAILDATNSTKSRRRWIQERCAAENIETLYVESKCDDEDLIMSNILEVKTTSPDYVGQDPEEAAADFRNRIRNYEKVYETIDEDERDLTYVKLIDVGKQVIINQIQDYLQSRVVYYLMNLHIKPRSIWLSRHGESQYNLSGQIGGDADLSERGDAYAHALPGLVAKSVGDGRQLTVWTSTLKRTIQTARFLTFEKLEWKALDELDSGVCDGLTYAQIEQKYPEDFAQRDEDKYNYRYLGGESYRDVVIRLEPIIMELERSENILIVTHQAILRCIYAYFMNVPQEQSPWMEVPLHTLIKLTPKAYSTQEERLKADIPAVSTWRAAGMSVCDEPPGEDMQRDLESRGQVGKAWSYWKD</sequence>
<dbReference type="InterPro" id="IPR013078">
    <property type="entry name" value="His_Pase_superF_clade-1"/>
</dbReference>
<name>A0A7U2EVE0_PHANO</name>
<dbReference type="InterPro" id="IPR013079">
    <property type="entry name" value="6Phosfructo_kin"/>
</dbReference>
<evidence type="ECO:0000313" key="10">
    <source>
        <dbReference type="Proteomes" id="UP000663193"/>
    </source>
</evidence>
<dbReference type="EC" id="3.1.3.46" evidence="2"/>
<dbReference type="VEuPathDB" id="FungiDB:JI435_156650"/>
<feature type="binding site" evidence="6">
    <location>
        <position position="307"/>
    </location>
    <ligand>
        <name>substrate</name>
    </ligand>
</feature>
<dbReference type="SUPFAM" id="SSF53254">
    <property type="entry name" value="Phosphoglycerate mutase-like"/>
    <property type="match status" value="1"/>
</dbReference>
<dbReference type="KEGG" id="pno:SNOG_15665"/>
<dbReference type="InterPro" id="IPR029033">
    <property type="entry name" value="His_PPase_superfam"/>
</dbReference>
<dbReference type="PROSITE" id="PS00175">
    <property type="entry name" value="PG_MUTASE"/>
    <property type="match status" value="1"/>
</dbReference>
<dbReference type="GO" id="GO:0005524">
    <property type="term" value="F:ATP binding"/>
    <property type="evidence" value="ECO:0007669"/>
    <property type="project" value="UniProtKB-KW"/>
</dbReference>
<feature type="region of interest" description="Disordered" evidence="7">
    <location>
        <begin position="455"/>
        <end position="481"/>
    </location>
</feature>
<dbReference type="GO" id="GO:0006003">
    <property type="term" value="P:fructose 2,6-bisphosphate metabolic process"/>
    <property type="evidence" value="ECO:0007669"/>
    <property type="project" value="InterPro"/>
</dbReference>
<keyword evidence="4" id="KW-0378">Hydrolase</keyword>
<protein>
    <recommendedName>
        <fullName evidence="2">fructose-2,6-bisphosphate 2-phosphatase</fullName>
        <ecNumber evidence="2">3.1.3.46</ecNumber>
    </recommendedName>
</protein>
<evidence type="ECO:0000256" key="5">
    <source>
        <dbReference type="ARBA" id="ARBA00022840"/>
    </source>
</evidence>
<dbReference type="Gene3D" id="3.40.50.300">
    <property type="entry name" value="P-loop containing nucleotide triphosphate hydrolases"/>
    <property type="match status" value="1"/>
</dbReference>
<dbReference type="PANTHER" id="PTHR10606">
    <property type="entry name" value="6-PHOSPHOFRUCTO-2-KINASE/FRUCTOSE-2,6-BISPHOSPHATASE"/>
    <property type="match status" value="1"/>
</dbReference>
<proteinExistence type="inferred from homology"/>
<dbReference type="Pfam" id="PF01591">
    <property type="entry name" value="6PF2K"/>
    <property type="match status" value="1"/>
</dbReference>
<feature type="binding site" evidence="6">
    <location>
        <begin position="255"/>
        <end position="262"/>
    </location>
    <ligand>
        <name>substrate</name>
    </ligand>
</feature>
<evidence type="ECO:0000256" key="7">
    <source>
        <dbReference type="SAM" id="MobiDB-lite"/>
    </source>
</evidence>
<dbReference type="OrthoDB" id="267323at2759"/>
<dbReference type="GO" id="GO:0006006">
    <property type="term" value="P:glucose metabolic process"/>
    <property type="evidence" value="ECO:0007669"/>
    <property type="project" value="EnsemblFungi"/>
</dbReference>
<feature type="domain" description="6-phosphofructo-2-kinase" evidence="8">
    <location>
        <begin position="35"/>
        <end position="248"/>
    </location>
</feature>
<dbReference type="RefSeq" id="XP_001805808.1">
    <property type="nucleotide sequence ID" value="XM_001805756.1"/>
</dbReference>
<dbReference type="FunFam" id="3.40.50.300:FF:000644">
    <property type="entry name" value="GpmB, Fructose-2,6-bisphosphatase"/>
    <property type="match status" value="1"/>
</dbReference>
<comment type="similarity">
    <text evidence="1">In the C-terminal section; belongs to the phosphoglycerate mutase family.</text>
</comment>
<dbReference type="Pfam" id="PF00300">
    <property type="entry name" value="His_Phos_1"/>
    <property type="match status" value="1"/>
</dbReference>
<dbReference type="GO" id="GO:0006000">
    <property type="term" value="P:fructose metabolic process"/>
    <property type="evidence" value="ECO:0007669"/>
    <property type="project" value="InterPro"/>
</dbReference>
<dbReference type="SUPFAM" id="SSF52540">
    <property type="entry name" value="P-loop containing nucleoside triphosphate hydrolases"/>
    <property type="match status" value="1"/>
</dbReference>
<keyword evidence="5" id="KW-0067">ATP-binding</keyword>
<dbReference type="CDD" id="cd07067">
    <property type="entry name" value="HP_PGM_like"/>
    <property type="match status" value="1"/>
</dbReference>
<dbReference type="FunFam" id="3.40.50.1240:FF:000005">
    <property type="entry name" value="GpmB, Fructose-2,6-bisphosphatase"/>
    <property type="match status" value="1"/>
</dbReference>
<keyword evidence="3" id="KW-0547">Nucleotide-binding</keyword>
<dbReference type="PRINTS" id="PR00991">
    <property type="entry name" value="6PFRUCTKNASE"/>
</dbReference>
<evidence type="ECO:0000256" key="2">
    <source>
        <dbReference type="ARBA" id="ARBA00013067"/>
    </source>
</evidence>
<dbReference type="InterPro" id="IPR001345">
    <property type="entry name" value="PG/BPGM_mutase_AS"/>
</dbReference>
<dbReference type="GO" id="GO:0003873">
    <property type="term" value="F:6-phosphofructo-2-kinase activity"/>
    <property type="evidence" value="ECO:0007669"/>
    <property type="project" value="InterPro"/>
</dbReference>
<keyword evidence="10" id="KW-1185">Reference proteome</keyword>
<dbReference type="AlphaFoldDB" id="A0A7U2EVE0"/>
<accession>A0A7U2EVE0</accession>
<dbReference type="PANTHER" id="PTHR10606:SF44">
    <property type="entry name" value="6-PHOSPHOFRUCTO 2-KINASE_FRUCTOSE 2,6-BISPHOSPHATASE LONG FORM"/>
    <property type="match status" value="1"/>
</dbReference>
<dbReference type="InterPro" id="IPR027417">
    <property type="entry name" value="P-loop_NTPase"/>
</dbReference>
<evidence type="ECO:0000256" key="1">
    <source>
        <dbReference type="ARBA" id="ARBA00008408"/>
    </source>
</evidence>
<reference evidence="10" key="1">
    <citation type="journal article" date="2021" name="BMC Genomics">
        <title>Chromosome-level genome assembly and manually-curated proteome of model necrotroph Parastagonospora nodorum Sn15 reveals a genome-wide trove of candidate effector homologs, and redundancy of virulence-related functions within an accessory chromosome.</title>
        <authorList>
            <person name="Bertazzoni S."/>
            <person name="Jones D.A.B."/>
            <person name="Phan H.T."/>
            <person name="Tan K.-C."/>
            <person name="Hane J.K."/>
        </authorList>
    </citation>
    <scope>NUCLEOTIDE SEQUENCE [LARGE SCALE GENOMIC DNA]</scope>
    <source>
        <strain evidence="10">SN15 / ATCC MYA-4574 / FGSC 10173)</strain>
    </source>
</reference>
<dbReference type="SMART" id="SM00855">
    <property type="entry name" value="PGAM"/>
    <property type="match status" value="1"/>
</dbReference>
<evidence type="ECO:0000259" key="8">
    <source>
        <dbReference type="Pfam" id="PF01591"/>
    </source>
</evidence>
<dbReference type="PIRSF" id="PIRSF000709">
    <property type="entry name" value="6PFK_2-Ptase"/>
    <property type="match status" value="1"/>
</dbReference>
<evidence type="ECO:0000313" key="9">
    <source>
        <dbReference type="EMBL" id="QRC93821.1"/>
    </source>
</evidence>
<dbReference type="InterPro" id="IPR003094">
    <property type="entry name" value="6Pfruct_kin"/>
</dbReference>
<evidence type="ECO:0000256" key="4">
    <source>
        <dbReference type="ARBA" id="ARBA00022801"/>
    </source>
</evidence>
<evidence type="ECO:0000256" key="6">
    <source>
        <dbReference type="PIRSR" id="PIRSR613078-2"/>
    </source>
</evidence>
<gene>
    <name evidence="9" type="ORF">JI435_156650</name>
</gene>